<reference evidence="2" key="1">
    <citation type="submission" date="2014-09" db="EMBL/GenBank/DDBJ databases">
        <authorList>
            <person name="Magalhaes I.L.F."/>
            <person name="Oliveira U."/>
            <person name="Santos F.R."/>
            <person name="Vidigal T.H.D.A."/>
            <person name="Brescovit A.D."/>
            <person name="Santos A.J."/>
        </authorList>
    </citation>
    <scope>NUCLEOTIDE SEQUENCE</scope>
    <source>
        <tissue evidence="2">Shoot tissue taken approximately 20 cm above the soil surface</tissue>
    </source>
</reference>
<proteinExistence type="predicted"/>
<protein>
    <submittedName>
        <fullName evidence="2">Uncharacterized protein</fullName>
    </submittedName>
</protein>
<organism evidence="2">
    <name type="scientific">Arundo donax</name>
    <name type="common">Giant reed</name>
    <name type="synonym">Donax arundinaceus</name>
    <dbReference type="NCBI Taxonomy" id="35708"/>
    <lineage>
        <taxon>Eukaryota</taxon>
        <taxon>Viridiplantae</taxon>
        <taxon>Streptophyta</taxon>
        <taxon>Embryophyta</taxon>
        <taxon>Tracheophyta</taxon>
        <taxon>Spermatophyta</taxon>
        <taxon>Magnoliopsida</taxon>
        <taxon>Liliopsida</taxon>
        <taxon>Poales</taxon>
        <taxon>Poaceae</taxon>
        <taxon>PACMAD clade</taxon>
        <taxon>Arundinoideae</taxon>
        <taxon>Arundineae</taxon>
        <taxon>Arundo</taxon>
    </lineage>
</organism>
<feature type="region of interest" description="Disordered" evidence="1">
    <location>
        <begin position="1"/>
        <end position="96"/>
    </location>
</feature>
<evidence type="ECO:0000313" key="2">
    <source>
        <dbReference type="EMBL" id="JAE18017.1"/>
    </source>
</evidence>
<dbReference type="EMBL" id="GBRH01179879">
    <property type="protein sequence ID" value="JAE18017.1"/>
    <property type="molecule type" value="Transcribed_RNA"/>
</dbReference>
<accession>A0A0A9G0G8</accession>
<feature type="compositionally biased region" description="Low complexity" evidence="1">
    <location>
        <begin position="24"/>
        <end position="83"/>
    </location>
</feature>
<reference evidence="2" key="2">
    <citation type="journal article" date="2015" name="Data Brief">
        <title>Shoot transcriptome of the giant reed, Arundo donax.</title>
        <authorList>
            <person name="Barrero R.A."/>
            <person name="Guerrero F.D."/>
            <person name="Moolhuijzen P."/>
            <person name="Goolsby J.A."/>
            <person name="Tidwell J."/>
            <person name="Bellgard S.E."/>
            <person name="Bellgard M.I."/>
        </authorList>
    </citation>
    <scope>NUCLEOTIDE SEQUENCE</scope>
    <source>
        <tissue evidence="2">Shoot tissue taken approximately 20 cm above the soil surface</tissue>
    </source>
</reference>
<sequence>MAAARSWDSCTSWPRPRSSGRWCSATGRRSSTSPTSASSWPTSSSSRAASYSSPVPAAARSPPRWHALSRRAAASTHSTSTSREPPPRGKILRGMA</sequence>
<name>A0A0A9G0G8_ARUDO</name>
<dbReference type="AlphaFoldDB" id="A0A0A9G0G8"/>
<evidence type="ECO:0000256" key="1">
    <source>
        <dbReference type="SAM" id="MobiDB-lite"/>
    </source>
</evidence>